<evidence type="ECO:0000313" key="4">
    <source>
        <dbReference type="Proteomes" id="UP000249542"/>
    </source>
</evidence>
<dbReference type="RefSeq" id="WP_111540335.1">
    <property type="nucleotide sequence ID" value="NZ_QKYV01000002.1"/>
</dbReference>
<dbReference type="EMBL" id="QKYV01000002">
    <property type="protein sequence ID" value="PZW42690.1"/>
    <property type="molecule type" value="Genomic_DNA"/>
</dbReference>
<dbReference type="InterPro" id="IPR046714">
    <property type="entry name" value="DUF6787"/>
</dbReference>
<organism evidence="3 4">
    <name type="scientific">Mesonia algae</name>
    <dbReference type="NCBI Taxonomy" id="213248"/>
    <lineage>
        <taxon>Bacteria</taxon>
        <taxon>Pseudomonadati</taxon>
        <taxon>Bacteroidota</taxon>
        <taxon>Flavobacteriia</taxon>
        <taxon>Flavobacteriales</taxon>
        <taxon>Flavobacteriaceae</taxon>
        <taxon>Mesonia</taxon>
    </lineage>
</organism>
<dbReference type="Pfam" id="PF20584">
    <property type="entry name" value="DUF6787"/>
    <property type="match status" value="1"/>
</dbReference>
<dbReference type="Proteomes" id="UP000249542">
    <property type="component" value="Unassembled WGS sequence"/>
</dbReference>
<keyword evidence="4" id="KW-1185">Reference proteome</keyword>
<evidence type="ECO:0000259" key="2">
    <source>
        <dbReference type="Pfam" id="PF20584"/>
    </source>
</evidence>
<keyword evidence="1" id="KW-0472">Membrane</keyword>
<name>A0A2W7K589_9FLAO</name>
<feature type="transmembrane region" description="Helical" evidence="1">
    <location>
        <begin position="12"/>
        <end position="34"/>
    </location>
</feature>
<accession>A0A2W7K589</accession>
<feature type="transmembrane region" description="Helical" evidence="1">
    <location>
        <begin position="57"/>
        <end position="83"/>
    </location>
</feature>
<gene>
    <name evidence="3" type="ORF">LX95_01006</name>
</gene>
<feature type="domain" description="DUF6787" evidence="2">
    <location>
        <begin position="18"/>
        <end position="103"/>
    </location>
</feature>
<evidence type="ECO:0000256" key="1">
    <source>
        <dbReference type="SAM" id="Phobius"/>
    </source>
</evidence>
<keyword evidence="1" id="KW-1133">Transmembrane helix</keyword>
<reference evidence="3 4" key="1">
    <citation type="submission" date="2018-06" db="EMBL/GenBank/DDBJ databases">
        <title>Genomic Encyclopedia of Archaeal and Bacterial Type Strains, Phase II (KMG-II): from individual species to whole genera.</title>
        <authorList>
            <person name="Goeker M."/>
        </authorList>
    </citation>
    <scope>NUCLEOTIDE SEQUENCE [LARGE SCALE GENOMIC DNA]</scope>
    <source>
        <strain evidence="3 4">DSM 15361</strain>
    </source>
</reference>
<sequence length="107" mass="12823">MEKLKERWGIESNWQIIIIFIVFGITGSSSVYVAKPLLAWLNLDRGHFSEGFWFGGFIYYFLRIILVFPIYQVLLVSFGWLFGQFKFFWEFEKKMLSRIGLKFLFKS</sequence>
<protein>
    <recommendedName>
        <fullName evidence="2">DUF6787 domain-containing protein</fullName>
    </recommendedName>
</protein>
<dbReference type="AlphaFoldDB" id="A0A2W7K589"/>
<proteinExistence type="predicted"/>
<keyword evidence="1" id="KW-0812">Transmembrane</keyword>
<evidence type="ECO:0000313" key="3">
    <source>
        <dbReference type="EMBL" id="PZW42690.1"/>
    </source>
</evidence>
<comment type="caution">
    <text evidence="3">The sequence shown here is derived from an EMBL/GenBank/DDBJ whole genome shotgun (WGS) entry which is preliminary data.</text>
</comment>